<protein>
    <submittedName>
        <fullName evidence="6">Cytochrome P450</fullName>
    </submittedName>
</protein>
<evidence type="ECO:0000256" key="4">
    <source>
        <dbReference type="ARBA" id="ARBA00023002"/>
    </source>
</evidence>
<organism evidence="6 7">
    <name type="scientific">Halobacillus naozhouensis</name>
    <dbReference type="NCBI Taxonomy" id="554880"/>
    <lineage>
        <taxon>Bacteria</taxon>
        <taxon>Bacillati</taxon>
        <taxon>Bacillota</taxon>
        <taxon>Bacilli</taxon>
        <taxon>Bacillales</taxon>
        <taxon>Bacillaceae</taxon>
        <taxon>Halobacillus</taxon>
    </lineage>
</organism>
<dbReference type="Pfam" id="PF00067">
    <property type="entry name" value="p450"/>
    <property type="match status" value="1"/>
</dbReference>
<dbReference type="PRINTS" id="PR00463">
    <property type="entry name" value="EP450I"/>
</dbReference>
<keyword evidence="4" id="KW-0560">Oxidoreductase</keyword>
<dbReference type="PANTHER" id="PTHR24302">
    <property type="entry name" value="CYTOCHROME P450 FAMILY 3"/>
    <property type="match status" value="1"/>
</dbReference>
<dbReference type="SUPFAM" id="SSF48264">
    <property type="entry name" value="Cytochrome P450"/>
    <property type="match status" value="1"/>
</dbReference>
<comment type="similarity">
    <text evidence="1">Belongs to the cytochrome P450 family.</text>
</comment>
<dbReference type="Proteomes" id="UP001221597">
    <property type="component" value="Chromosome"/>
</dbReference>
<evidence type="ECO:0000256" key="2">
    <source>
        <dbReference type="ARBA" id="ARBA00022617"/>
    </source>
</evidence>
<dbReference type="CDD" id="cd11067">
    <property type="entry name" value="CYP152"/>
    <property type="match status" value="1"/>
</dbReference>
<dbReference type="InterPro" id="IPR050705">
    <property type="entry name" value="Cytochrome_P450_3A"/>
</dbReference>
<gene>
    <name evidence="6" type="ORF">P9989_01745</name>
</gene>
<keyword evidence="2" id="KW-0349">Heme</keyword>
<dbReference type="InterPro" id="IPR002401">
    <property type="entry name" value="Cyt_P450_E_grp-I"/>
</dbReference>
<accession>A0ABY8IZC1</accession>
<keyword evidence="5" id="KW-0408">Iron</keyword>
<dbReference type="RefSeq" id="WP_283077126.1">
    <property type="nucleotide sequence ID" value="NZ_CP121671.1"/>
</dbReference>
<evidence type="ECO:0000256" key="3">
    <source>
        <dbReference type="ARBA" id="ARBA00022723"/>
    </source>
</evidence>
<dbReference type="InterPro" id="IPR036396">
    <property type="entry name" value="Cyt_P450_sf"/>
</dbReference>
<proteinExistence type="inferred from homology"/>
<sequence length="419" mass="48588">MKKADKTPRDKGLDHSLTLLFEGYQFIPKRTARFGTDLFQTRLLGENVICITGQEAAKMFYDKERFQRDGAAPKRIQKTLFGENGIQTMDGSPHEHRKHLFMSLMTAPRLKKLGELTHKYWEQKASKWRKKDKIVLFDEAQEVLCQAACEWSGVPIKKTEVTQRAADFSNMVDAFGAVGPRHWRGRKARARAEKWIRQVIRKIRSGKLEAEEETAAYAMAFHKDMEGKPLDIRMAAIELINVLRPIVAIATYITFSALALHKRPELRDELEDGNDDYIQMFVQEVRRYYPFGPFLGARVRRGFIWNHCHFNEGQLVLLDIYGTNHDSRLWENPNTFSPKRFKNWNGGLYDLIPQGGGNYYKNHRCPGEWATIEAMKASLNFLNQLDYKVPKQNLHYSLVRMPTLPNSRFIMTNVKSKEA</sequence>
<evidence type="ECO:0000256" key="1">
    <source>
        <dbReference type="ARBA" id="ARBA00010617"/>
    </source>
</evidence>
<dbReference type="EMBL" id="CP121671">
    <property type="protein sequence ID" value="WFT75157.1"/>
    <property type="molecule type" value="Genomic_DNA"/>
</dbReference>
<reference evidence="6 7" key="1">
    <citation type="submission" date="2023-04" db="EMBL/GenBank/DDBJ databases">
        <title>Genome sequence of Halobacillus naozhouensis KACC 21980.</title>
        <authorList>
            <person name="Kim S."/>
            <person name="Heo J."/>
            <person name="Kwon S.-W."/>
        </authorList>
    </citation>
    <scope>NUCLEOTIDE SEQUENCE [LARGE SCALE GENOMIC DNA]</scope>
    <source>
        <strain evidence="6 7">KCTC 13234</strain>
    </source>
</reference>
<name>A0ABY8IZC1_9BACI</name>
<keyword evidence="3" id="KW-0479">Metal-binding</keyword>
<dbReference type="PANTHER" id="PTHR24302:SF15">
    <property type="entry name" value="FATTY-ACID PEROXYGENASE"/>
    <property type="match status" value="1"/>
</dbReference>
<dbReference type="Gene3D" id="1.10.630.10">
    <property type="entry name" value="Cytochrome P450"/>
    <property type="match status" value="1"/>
</dbReference>
<evidence type="ECO:0000256" key="5">
    <source>
        <dbReference type="ARBA" id="ARBA00023004"/>
    </source>
</evidence>
<evidence type="ECO:0000313" key="7">
    <source>
        <dbReference type="Proteomes" id="UP001221597"/>
    </source>
</evidence>
<dbReference type="InterPro" id="IPR001128">
    <property type="entry name" value="Cyt_P450"/>
</dbReference>
<keyword evidence="7" id="KW-1185">Reference proteome</keyword>
<evidence type="ECO:0000313" key="6">
    <source>
        <dbReference type="EMBL" id="WFT75157.1"/>
    </source>
</evidence>